<evidence type="ECO:0000256" key="2">
    <source>
        <dbReference type="ARBA" id="ARBA00022692"/>
    </source>
</evidence>
<dbReference type="Gene3D" id="1.20.120.550">
    <property type="entry name" value="Membrane associated eicosanoid/glutathione metabolism-like domain"/>
    <property type="match status" value="1"/>
</dbReference>
<keyword evidence="4 5" id="KW-0472">Membrane</keyword>
<dbReference type="RefSeq" id="WP_092789996.1">
    <property type="nucleotide sequence ID" value="NZ_FNXF01000002.1"/>
</dbReference>
<dbReference type="GO" id="GO:0016020">
    <property type="term" value="C:membrane"/>
    <property type="evidence" value="ECO:0007669"/>
    <property type="project" value="UniProtKB-SubCell"/>
</dbReference>
<evidence type="ECO:0000256" key="1">
    <source>
        <dbReference type="ARBA" id="ARBA00004370"/>
    </source>
</evidence>
<name>A0A1H6JND2_9GAMM</name>
<dbReference type="Proteomes" id="UP000199371">
    <property type="component" value="Unassembled WGS sequence"/>
</dbReference>
<proteinExistence type="predicted"/>
<protein>
    <recommendedName>
        <fullName evidence="8">Glutathione metabolism protein</fullName>
    </recommendedName>
</protein>
<gene>
    <name evidence="6" type="ORF">SAMN05660691_00556</name>
</gene>
<dbReference type="InterPro" id="IPR001129">
    <property type="entry name" value="Membr-assoc_MAPEG"/>
</dbReference>
<evidence type="ECO:0000313" key="6">
    <source>
        <dbReference type="EMBL" id="SEH63930.1"/>
    </source>
</evidence>
<keyword evidence="3 5" id="KW-1133">Transmembrane helix</keyword>
<dbReference type="EMBL" id="FNXF01000002">
    <property type="protein sequence ID" value="SEH63930.1"/>
    <property type="molecule type" value="Genomic_DNA"/>
</dbReference>
<feature type="transmembrane region" description="Helical" evidence="5">
    <location>
        <begin position="6"/>
        <end position="23"/>
    </location>
</feature>
<feature type="transmembrane region" description="Helical" evidence="5">
    <location>
        <begin position="70"/>
        <end position="91"/>
    </location>
</feature>
<evidence type="ECO:0000313" key="7">
    <source>
        <dbReference type="Proteomes" id="UP000199371"/>
    </source>
</evidence>
<dbReference type="SUPFAM" id="SSF161084">
    <property type="entry name" value="MAPEG domain-like"/>
    <property type="match status" value="1"/>
</dbReference>
<feature type="transmembrane region" description="Helical" evidence="5">
    <location>
        <begin position="103"/>
        <end position="126"/>
    </location>
</feature>
<dbReference type="STRING" id="173990.SAMN05660691_00556"/>
<keyword evidence="2 5" id="KW-0812">Transmembrane</keyword>
<evidence type="ECO:0008006" key="8">
    <source>
        <dbReference type="Google" id="ProtNLM"/>
    </source>
</evidence>
<dbReference type="OrthoDB" id="8537976at2"/>
<reference evidence="7" key="1">
    <citation type="submission" date="2016-10" db="EMBL/GenBank/DDBJ databases">
        <authorList>
            <person name="Varghese N."/>
            <person name="Submissions S."/>
        </authorList>
    </citation>
    <scope>NUCLEOTIDE SEQUENCE [LARGE SCALE GENOMIC DNA]</scope>
    <source>
        <strain evidence="7">DSM 17616</strain>
    </source>
</reference>
<organism evidence="6 7">
    <name type="scientific">Rheinheimera pacifica</name>
    <dbReference type="NCBI Taxonomy" id="173990"/>
    <lineage>
        <taxon>Bacteria</taxon>
        <taxon>Pseudomonadati</taxon>
        <taxon>Pseudomonadota</taxon>
        <taxon>Gammaproteobacteria</taxon>
        <taxon>Chromatiales</taxon>
        <taxon>Chromatiaceae</taxon>
        <taxon>Rheinheimera</taxon>
    </lineage>
</organism>
<dbReference type="PANTHER" id="PTHR35814">
    <property type="match status" value="1"/>
</dbReference>
<dbReference type="PANTHER" id="PTHR35814:SF1">
    <property type="entry name" value="GLUTATHIONE S-TRANSFERASE-RELATED"/>
    <property type="match status" value="1"/>
</dbReference>
<dbReference type="InterPro" id="IPR023352">
    <property type="entry name" value="MAPEG-like_dom_sf"/>
</dbReference>
<accession>A0A1H6JND2</accession>
<evidence type="ECO:0000256" key="5">
    <source>
        <dbReference type="SAM" id="Phobius"/>
    </source>
</evidence>
<keyword evidence="7" id="KW-1185">Reference proteome</keyword>
<evidence type="ECO:0000256" key="3">
    <source>
        <dbReference type="ARBA" id="ARBA00022989"/>
    </source>
</evidence>
<dbReference type="Pfam" id="PF01124">
    <property type="entry name" value="MAPEG"/>
    <property type="match status" value="1"/>
</dbReference>
<comment type="subcellular location">
    <subcellularLocation>
        <location evidence="1">Membrane</location>
    </subcellularLocation>
</comment>
<sequence length="132" mass="14881">MTTALYAAILGLFFLVLSVNVVAKRRRFQIGIGSKGELCLERAIRVHANFAEYVPFALLLMFLAEYSGLAPLYLHLLGITLLLARLSHAWGVRQIKEPFKFRVFGMLVTFGVIALSALAIIVLYFVRFYIAR</sequence>
<evidence type="ECO:0000256" key="4">
    <source>
        <dbReference type="ARBA" id="ARBA00023136"/>
    </source>
</evidence>
<dbReference type="AlphaFoldDB" id="A0A1H6JND2"/>